<gene>
    <name evidence="3" type="ORF">ND2E_3463</name>
</gene>
<dbReference type="AlphaFoldDB" id="A0A099KJ88"/>
<evidence type="ECO:0000313" key="4">
    <source>
        <dbReference type="Proteomes" id="UP000029843"/>
    </source>
</evidence>
<dbReference type="SUPFAM" id="SSF52402">
    <property type="entry name" value="Adenine nucleotide alpha hydrolases-like"/>
    <property type="match status" value="1"/>
</dbReference>
<keyword evidence="1" id="KW-0249">Electron transport</keyword>
<dbReference type="PATRIC" id="fig|28229.4.peg.2611"/>
<evidence type="ECO:0000256" key="1">
    <source>
        <dbReference type="ARBA" id="ARBA00022982"/>
    </source>
</evidence>
<sequence length="263" mass="28049">MTNDNLSVISLVSIGEHPTSRRPRRAEQDARAIELGIKLVGENLQTLHAGELPDDANQQTALRSYLGMGLAEMNLLEMPAQADAVLVIAEHLKQQNPDVILTGVRAESGESSGMLPYLLAEHLGMAMVTSIADILSVDEANQQAEVLQALPRGQRRKLIVDLPFVASVDMAAAMPRQSAFGPAMRGLLDTAVAGDFADEEASTWQTSNAKKRPKRLKIIKAKTAADRFKAATAKASGGGGKVVHGVEESAQAILDLLVEEGLV</sequence>
<comment type="caution">
    <text evidence="3">The sequence shown here is derived from an EMBL/GenBank/DDBJ whole genome shotgun (WGS) entry which is preliminary data.</text>
</comment>
<keyword evidence="1" id="KW-0813">Transport</keyword>
<dbReference type="Proteomes" id="UP000029843">
    <property type="component" value="Unassembled WGS sequence"/>
</dbReference>
<feature type="domain" description="Electron transfer flavoprotein alpha/beta-subunit N-terminal" evidence="2">
    <location>
        <begin position="29"/>
        <end position="175"/>
    </location>
</feature>
<proteinExistence type="predicted"/>
<dbReference type="Gene3D" id="3.40.50.620">
    <property type="entry name" value="HUPs"/>
    <property type="match status" value="1"/>
</dbReference>
<dbReference type="Pfam" id="PF01012">
    <property type="entry name" value="ETF"/>
    <property type="match status" value="1"/>
</dbReference>
<reference evidence="3 4" key="1">
    <citation type="submission" date="2014-08" db="EMBL/GenBank/DDBJ databases">
        <title>Genomic and Phenotypic Diversity of Colwellia psychrerythraea strains from Disparate Marine Basins.</title>
        <authorList>
            <person name="Techtmann S.M."/>
            <person name="Stelling S.C."/>
            <person name="Utturkar S.M."/>
            <person name="Alshibli N."/>
            <person name="Harris A."/>
            <person name="Brown S.D."/>
            <person name="Hazen T.C."/>
        </authorList>
    </citation>
    <scope>NUCLEOTIDE SEQUENCE [LARGE SCALE GENOMIC DNA]</scope>
    <source>
        <strain evidence="3 4">ND2E</strain>
    </source>
</reference>
<protein>
    <submittedName>
        <fullName evidence="3">Electron transfer flavoprotein alpha/beta-subunit</fullName>
    </submittedName>
</protein>
<evidence type="ECO:0000313" key="3">
    <source>
        <dbReference type="EMBL" id="KGJ90315.1"/>
    </source>
</evidence>
<dbReference type="RefSeq" id="WP_033094310.1">
    <property type="nucleotide sequence ID" value="NZ_JQED01000035.1"/>
</dbReference>
<name>A0A099KJ88_COLPS</name>
<evidence type="ECO:0000259" key="2">
    <source>
        <dbReference type="Pfam" id="PF01012"/>
    </source>
</evidence>
<dbReference type="InterPro" id="IPR014730">
    <property type="entry name" value="ETF_a/b_N"/>
</dbReference>
<dbReference type="EMBL" id="JQED01000035">
    <property type="protein sequence ID" value="KGJ90315.1"/>
    <property type="molecule type" value="Genomic_DNA"/>
</dbReference>
<organism evidence="3 4">
    <name type="scientific">Colwellia psychrerythraea</name>
    <name type="common">Vibrio psychroerythus</name>
    <dbReference type="NCBI Taxonomy" id="28229"/>
    <lineage>
        <taxon>Bacteria</taxon>
        <taxon>Pseudomonadati</taxon>
        <taxon>Pseudomonadota</taxon>
        <taxon>Gammaproteobacteria</taxon>
        <taxon>Alteromonadales</taxon>
        <taxon>Colwelliaceae</taxon>
        <taxon>Colwellia</taxon>
    </lineage>
</organism>
<dbReference type="InterPro" id="IPR014729">
    <property type="entry name" value="Rossmann-like_a/b/a_fold"/>
</dbReference>
<accession>A0A099KJ88</accession>
<dbReference type="OrthoDB" id="5598152at2"/>